<dbReference type="PANTHER" id="PTHR34007">
    <property type="entry name" value="AEROLYSIN-LIKE PROTEIN-RELATED"/>
    <property type="match status" value="1"/>
</dbReference>
<dbReference type="AlphaFoldDB" id="A0A078BE65"/>
<dbReference type="PANTHER" id="PTHR34007:SF1">
    <property type="entry name" value="AEROLYSIN-LIKE PROTEIN-RELATED"/>
    <property type="match status" value="1"/>
</dbReference>
<dbReference type="InterPro" id="IPR053280">
    <property type="entry name" value="Aerolysin-like_pore-former"/>
</dbReference>
<dbReference type="InParanoid" id="A0A078BE65"/>
<name>A0A078BE65_STYLE</name>
<feature type="signal peptide" evidence="1">
    <location>
        <begin position="1"/>
        <end position="20"/>
    </location>
</feature>
<accession>A0A078BE65</accession>
<dbReference type="EMBL" id="CCKQ01019822">
    <property type="protein sequence ID" value="CDW91853.1"/>
    <property type="molecule type" value="Genomic_DNA"/>
</dbReference>
<dbReference type="SUPFAM" id="SSF56973">
    <property type="entry name" value="Aerolisin/ETX pore-forming domain"/>
    <property type="match status" value="1"/>
</dbReference>
<dbReference type="Proteomes" id="UP000039865">
    <property type="component" value="Unassembled WGS sequence"/>
</dbReference>
<organism evidence="2 3">
    <name type="scientific">Stylonychia lemnae</name>
    <name type="common">Ciliate</name>
    <dbReference type="NCBI Taxonomy" id="5949"/>
    <lineage>
        <taxon>Eukaryota</taxon>
        <taxon>Sar</taxon>
        <taxon>Alveolata</taxon>
        <taxon>Ciliophora</taxon>
        <taxon>Intramacronucleata</taxon>
        <taxon>Spirotrichea</taxon>
        <taxon>Stichotrichia</taxon>
        <taxon>Sporadotrichida</taxon>
        <taxon>Oxytrichidae</taxon>
        <taxon>Stylonychinae</taxon>
        <taxon>Stylonychia</taxon>
    </lineage>
</organism>
<gene>
    <name evidence="2" type="primary">Contig18360.g19504</name>
    <name evidence="2" type="ORF">STYLEM_21014</name>
</gene>
<dbReference type="InterPro" id="IPR004991">
    <property type="entry name" value="Aerolysin-like"/>
</dbReference>
<protein>
    <submittedName>
        <fullName evidence="2">Uncharacterized protein</fullName>
    </submittedName>
</protein>
<feature type="chain" id="PRO_5001729980" evidence="1">
    <location>
        <begin position="21"/>
        <end position="304"/>
    </location>
</feature>
<evidence type="ECO:0000256" key="1">
    <source>
        <dbReference type="SAM" id="SignalP"/>
    </source>
</evidence>
<evidence type="ECO:0000313" key="2">
    <source>
        <dbReference type="EMBL" id="CDW91853.1"/>
    </source>
</evidence>
<keyword evidence="3" id="KW-1185">Reference proteome</keyword>
<proteinExistence type="predicted"/>
<dbReference type="OrthoDB" id="6492242at2759"/>
<reference evidence="2 3" key="1">
    <citation type="submission" date="2014-06" db="EMBL/GenBank/DDBJ databases">
        <authorList>
            <person name="Swart Estienne"/>
        </authorList>
    </citation>
    <scope>NUCLEOTIDE SEQUENCE [LARGE SCALE GENOMIC DNA]</scope>
    <source>
        <strain evidence="2 3">130c</strain>
    </source>
</reference>
<sequence>MRTQLPLLLVAVAFPAASIAQGIFNGPHKEPLTSASYGQAGYADIKNLQDLANEYFNTICRQNGRDNGCYKYVDIQGQQDHNWPQRKVEVMDVAQLKYDVKQKITRPSLVLSQDYCNSLSKDGSFNFEKSTTTSTTCTWSVTEGLSYQNSVSVKVSIPELAETSFSESITLSMSSTQSQSTTHTDNWQISTTVPVPSQTYVNATYTVIESDFDTAWTADVTIRGCANVWFNDKIDGHWEWWHGVTMVYANVPGFSCYSQGNDPCTDQYCTYQAKGTYYGIGGAAAHLDTDHKPCIKDAEASFLE</sequence>
<dbReference type="Gene3D" id="2.170.15.10">
    <property type="entry name" value="Proaerolysin, chain A, domain 3"/>
    <property type="match status" value="1"/>
</dbReference>
<evidence type="ECO:0000313" key="3">
    <source>
        <dbReference type="Proteomes" id="UP000039865"/>
    </source>
</evidence>
<dbReference type="Pfam" id="PF03318">
    <property type="entry name" value="ETX_MTX2"/>
    <property type="match status" value="1"/>
</dbReference>
<keyword evidence="1" id="KW-0732">Signal</keyword>